<dbReference type="InterPro" id="IPR036567">
    <property type="entry name" value="RHF-like"/>
</dbReference>
<proteinExistence type="inferred from homology"/>
<reference evidence="6 7" key="1">
    <citation type="submission" date="2020-08" db="EMBL/GenBank/DDBJ databases">
        <title>Sequencing the genomes of 1000 actinobacteria strains.</title>
        <authorList>
            <person name="Klenk H.-P."/>
        </authorList>
    </citation>
    <scope>NUCLEOTIDE SEQUENCE [LARGE SCALE GENOMIC DNA]</scope>
    <source>
        <strain evidence="6 7">DSM 45298</strain>
    </source>
</reference>
<dbReference type="Gene3D" id="3.30.160.100">
    <property type="entry name" value="Ribosome hibernation promotion factor-like"/>
    <property type="match status" value="1"/>
</dbReference>
<gene>
    <name evidence="3" type="primary">hpf</name>
    <name evidence="6" type="ORF">BKA16_004184</name>
</gene>
<sequence>MTVVHRKGQREPKGPEPQTREELAAAFTPPPNSSNAGELSVPNADVSWNGRNVEIPDHFRAYLGDKLSRLEHFDDSIFRFDVVLYHEPNRRQAKQSQVVEVTAVGRGPIIRAQGAGENFYAATELAFEKLQKRLRRSKRRKQIRKDGPNRATSLAEASAVAMPPVGEVGDVDGAADPWDDGVDEYRPGQVVRVKDHPASPMTVDDALYEMELVGHDFFLFHDKETDRPSVVYRRHAYDYGLIRLS</sequence>
<dbReference type="NCBIfam" id="TIGR00741">
    <property type="entry name" value="yfiA"/>
    <property type="match status" value="1"/>
</dbReference>
<dbReference type="InterPro" id="IPR003489">
    <property type="entry name" value="RHF/RaiA"/>
</dbReference>
<keyword evidence="1 3" id="KW-0963">Cytoplasm</keyword>
<evidence type="ECO:0000256" key="2">
    <source>
        <dbReference type="ARBA" id="ARBA00022845"/>
    </source>
</evidence>
<dbReference type="GO" id="GO:0045900">
    <property type="term" value="P:negative regulation of translational elongation"/>
    <property type="evidence" value="ECO:0007669"/>
    <property type="project" value="TreeGrafter"/>
</dbReference>
<feature type="domain" description="Sigma 54 modulation/S30EA ribosomal protein C-terminal" evidence="5">
    <location>
        <begin position="188"/>
        <end position="241"/>
    </location>
</feature>
<organism evidence="6 7">
    <name type="scientific">Gordonia humi</name>
    <dbReference type="NCBI Taxonomy" id="686429"/>
    <lineage>
        <taxon>Bacteria</taxon>
        <taxon>Bacillati</taxon>
        <taxon>Actinomycetota</taxon>
        <taxon>Actinomycetes</taxon>
        <taxon>Mycobacteriales</taxon>
        <taxon>Gordoniaceae</taxon>
        <taxon>Gordonia</taxon>
    </lineage>
</organism>
<dbReference type="RefSeq" id="WP_183372469.1">
    <property type="nucleotide sequence ID" value="NZ_BAABHL010000001.1"/>
</dbReference>
<dbReference type="EMBL" id="JACIFP010000001">
    <property type="protein sequence ID" value="MBB4137632.1"/>
    <property type="molecule type" value="Genomic_DNA"/>
</dbReference>
<dbReference type="InterPro" id="IPR050574">
    <property type="entry name" value="HPF/YfiA_ribosome-assoc"/>
</dbReference>
<comment type="subcellular location">
    <subcellularLocation>
        <location evidence="3">Cytoplasm</location>
    </subcellularLocation>
</comment>
<keyword evidence="2 3" id="KW-0810">Translation regulation</keyword>
<dbReference type="Pfam" id="PF02482">
    <property type="entry name" value="Ribosomal_S30AE"/>
    <property type="match status" value="1"/>
</dbReference>
<dbReference type="Pfam" id="PF16321">
    <property type="entry name" value="Ribosom_S30AE_C"/>
    <property type="match status" value="1"/>
</dbReference>
<evidence type="ECO:0000259" key="5">
    <source>
        <dbReference type="Pfam" id="PF16321"/>
    </source>
</evidence>
<dbReference type="FunFam" id="3.30.505.50:FF:000002">
    <property type="entry name" value="Ribosome hibernation promoting factor"/>
    <property type="match status" value="1"/>
</dbReference>
<dbReference type="AlphaFoldDB" id="A0A840F199"/>
<evidence type="ECO:0000256" key="3">
    <source>
        <dbReference type="HAMAP-Rule" id="MF_00839"/>
    </source>
</evidence>
<evidence type="ECO:0000256" key="1">
    <source>
        <dbReference type="ARBA" id="ARBA00022490"/>
    </source>
</evidence>
<dbReference type="GO" id="GO:0043024">
    <property type="term" value="F:ribosomal small subunit binding"/>
    <property type="evidence" value="ECO:0007669"/>
    <property type="project" value="TreeGrafter"/>
</dbReference>
<comment type="caution">
    <text evidence="6">The sequence shown here is derived from an EMBL/GenBank/DDBJ whole genome shotgun (WGS) entry which is preliminary data.</text>
</comment>
<accession>A0A840F199</accession>
<dbReference type="Gene3D" id="3.30.505.50">
    <property type="entry name" value="Sigma 54 modulation/S30EA ribosomal protein, C-terminal domain"/>
    <property type="match status" value="1"/>
</dbReference>
<dbReference type="InterPro" id="IPR038416">
    <property type="entry name" value="Ribosom_S30AE_C_sf"/>
</dbReference>
<comment type="function">
    <text evidence="3">Required for dimerization of active 70S ribosomes into 100S ribosomes in stationary phase; 100S ribosomes are translationally inactive and sometimes present during exponential growth.</text>
</comment>
<evidence type="ECO:0000256" key="4">
    <source>
        <dbReference type="SAM" id="MobiDB-lite"/>
    </source>
</evidence>
<dbReference type="GO" id="GO:0022627">
    <property type="term" value="C:cytosolic small ribosomal subunit"/>
    <property type="evidence" value="ECO:0007669"/>
    <property type="project" value="TreeGrafter"/>
</dbReference>
<feature type="region of interest" description="Disordered" evidence="4">
    <location>
        <begin position="1"/>
        <end position="21"/>
    </location>
</feature>
<evidence type="ECO:0000313" key="6">
    <source>
        <dbReference type="EMBL" id="MBB4137632.1"/>
    </source>
</evidence>
<evidence type="ECO:0000313" key="7">
    <source>
        <dbReference type="Proteomes" id="UP000551501"/>
    </source>
</evidence>
<dbReference type="PANTHER" id="PTHR33231">
    <property type="entry name" value="30S RIBOSOMAL PROTEIN"/>
    <property type="match status" value="1"/>
</dbReference>
<feature type="compositionally biased region" description="Basic and acidic residues" evidence="4">
    <location>
        <begin position="9"/>
        <end position="21"/>
    </location>
</feature>
<comment type="similarity">
    <text evidence="3">Belongs to the HPF/YfiA ribosome-associated protein family. Long HPF subfamily.</text>
</comment>
<dbReference type="HAMAP" id="MF_00839">
    <property type="entry name" value="HPF"/>
    <property type="match status" value="1"/>
</dbReference>
<comment type="subunit">
    <text evidence="3">Interacts with 100S ribosomes.</text>
</comment>
<dbReference type="PANTHER" id="PTHR33231:SF1">
    <property type="entry name" value="30S RIBOSOMAL PROTEIN"/>
    <property type="match status" value="1"/>
</dbReference>
<dbReference type="CDD" id="cd00552">
    <property type="entry name" value="RaiA"/>
    <property type="match status" value="1"/>
</dbReference>
<name>A0A840F199_9ACTN</name>
<dbReference type="InterPro" id="IPR032528">
    <property type="entry name" value="Ribosom_S30AE_C"/>
</dbReference>
<dbReference type="SUPFAM" id="SSF69754">
    <property type="entry name" value="Ribosome binding protein Y (YfiA homologue)"/>
    <property type="match status" value="1"/>
</dbReference>
<dbReference type="InterPro" id="IPR034694">
    <property type="entry name" value="HPF_long/plastid"/>
</dbReference>
<protein>
    <recommendedName>
        <fullName evidence="3">Ribosome hibernation promoting factor</fullName>
        <shortName evidence="3">HPF</shortName>
    </recommendedName>
</protein>
<dbReference type="Proteomes" id="UP000551501">
    <property type="component" value="Unassembled WGS sequence"/>
</dbReference>
<keyword evidence="7" id="KW-1185">Reference proteome</keyword>